<evidence type="ECO:0000256" key="1">
    <source>
        <dbReference type="ARBA" id="ARBA00004651"/>
    </source>
</evidence>
<evidence type="ECO:0000256" key="5">
    <source>
        <dbReference type="ARBA" id="ARBA00022989"/>
    </source>
</evidence>
<evidence type="ECO:0000256" key="8">
    <source>
        <dbReference type="SAM" id="MobiDB-lite"/>
    </source>
</evidence>
<dbReference type="InterPro" id="IPR018584">
    <property type="entry name" value="GT87"/>
</dbReference>
<gene>
    <name evidence="10" type="ORF">AU192_07140</name>
</gene>
<dbReference type="EMBL" id="LQIR01000019">
    <property type="protein sequence ID" value="KUI15633.1"/>
    <property type="molecule type" value="Genomic_DNA"/>
</dbReference>
<evidence type="ECO:0008006" key="12">
    <source>
        <dbReference type="Google" id="ProtNLM"/>
    </source>
</evidence>
<dbReference type="GO" id="GO:0005886">
    <property type="term" value="C:plasma membrane"/>
    <property type="evidence" value="ECO:0007669"/>
    <property type="project" value="UniProtKB-SubCell"/>
</dbReference>
<organism evidence="10 11">
    <name type="scientific">Mycobacterium lehmannii</name>
    <dbReference type="NCBI Taxonomy" id="2048550"/>
    <lineage>
        <taxon>Bacteria</taxon>
        <taxon>Bacillati</taxon>
        <taxon>Actinomycetota</taxon>
        <taxon>Actinomycetes</taxon>
        <taxon>Mycobacteriales</taxon>
        <taxon>Mycobacteriaceae</taxon>
        <taxon>Mycobacterium</taxon>
    </lineage>
</organism>
<feature type="transmembrane region" description="Helical" evidence="9">
    <location>
        <begin position="123"/>
        <end position="142"/>
    </location>
</feature>
<dbReference type="AlphaFoldDB" id="A0A101A6J8"/>
<reference evidence="10 11" key="1">
    <citation type="submission" date="2016-01" db="EMBL/GenBank/DDBJ databases">
        <authorList>
            <consortium name="TB Trials Study Group"/>
            <person name="Sutton G."/>
            <person name="Brinkac L."/>
            <person name="Sanka R."/>
            <person name="Adams M."/>
            <person name="Lau E.L."/>
            <person name="Macaden R."/>
            <person name="Grewal H.M.S."/>
        </authorList>
    </citation>
    <scope>NUCLEOTIDE SEQUENCE [LARGE SCALE GENOMIC DNA]</scope>
    <source>
        <strain evidence="10 11">IS-1744</strain>
    </source>
</reference>
<keyword evidence="3" id="KW-0808">Transferase</keyword>
<keyword evidence="11" id="KW-1185">Reference proteome</keyword>
<comment type="subcellular location">
    <subcellularLocation>
        <location evidence="1">Cell membrane</location>
        <topology evidence="1">Multi-pass membrane protein</topology>
    </subcellularLocation>
</comment>
<keyword evidence="6 9" id="KW-0472">Membrane</keyword>
<dbReference type="GO" id="GO:0016758">
    <property type="term" value="F:hexosyltransferase activity"/>
    <property type="evidence" value="ECO:0007669"/>
    <property type="project" value="InterPro"/>
</dbReference>
<dbReference type="Proteomes" id="UP000053707">
    <property type="component" value="Unassembled WGS sequence"/>
</dbReference>
<feature type="transmembrane region" description="Helical" evidence="9">
    <location>
        <begin position="206"/>
        <end position="226"/>
    </location>
</feature>
<protein>
    <recommendedName>
        <fullName evidence="12">DUF2029 domain-containing protein</fullName>
    </recommendedName>
</protein>
<feature type="transmembrane region" description="Helical" evidence="9">
    <location>
        <begin position="70"/>
        <end position="86"/>
    </location>
</feature>
<evidence type="ECO:0000313" key="11">
    <source>
        <dbReference type="Proteomes" id="UP000053707"/>
    </source>
</evidence>
<comment type="caution">
    <text evidence="10">The sequence shown here is derived from an EMBL/GenBank/DDBJ whole genome shotgun (WGS) entry which is preliminary data.</text>
</comment>
<feature type="transmembrane region" description="Helical" evidence="9">
    <location>
        <begin position="328"/>
        <end position="350"/>
    </location>
</feature>
<keyword evidence="4 9" id="KW-0812">Transmembrane</keyword>
<evidence type="ECO:0000256" key="4">
    <source>
        <dbReference type="ARBA" id="ARBA00022692"/>
    </source>
</evidence>
<evidence type="ECO:0000256" key="7">
    <source>
        <dbReference type="ARBA" id="ARBA00024033"/>
    </source>
</evidence>
<feature type="transmembrane region" description="Helical" evidence="9">
    <location>
        <begin position="93"/>
        <end position="117"/>
    </location>
</feature>
<feature type="region of interest" description="Disordered" evidence="8">
    <location>
        <begin position="360"/>
        <end position="395"/>
    </location>
</feature>
<evidence type="ECO:0000256" key="6">
    <source>
        <dbReference type="ARBA" id="ARBA00023136"/>
    </source>
</evidence>
<comment type="similarity">
    <text evidence="7">Belongs to the glycosyltransferase 87 family.</text>
</comment>
<feature type="transmembrane region" description="Helical" evidence="9">
    <location>
        <begin position="20"/>
        <end position="39"/>
    </location>
</feature>
<evidence type="ECO:0000256" key="9">
    <source>
        <dbReference type="SAM" id="Phobius"/>
    </source>
</evidence>
<evidence type="ECO:0000313" key="10">
    <source>
        <dbReference type="EMBL" id="KUI15633.1"/>
    </source>
</evidence>
<dbReference type="Pfam" id="PF09594">
    <property type="entry name" value="GT87"/>
    <property type="match status" value="1"/>
</dbReference>
<feature type="transmembrane region" description="Helical" evidence="9">
    <location>
        <begin position="286"/>
        <end position="308"/>
    </location>
</feature>
<evidence type="ECO:0000256" key="3">
    <source>
        <dbReference type="ARBA" id="ARBA00022679"/>
    </source>
</evidence>
<sequence length="395" mass="42237">MLPHMLFGFPAHMLGVPTLGLLGYLLALTAAVIAPAIWAAKGAYGLERIVIFVVLGVAAIPVWAVIDRGNSAGFIVPAALGFLIALRRRQWRLAALMVVLATLVKPWFFVLVFALFASRQWRIGSFAIIGVVVSNVAAYLLWPRDFPRTIPQSVENLFHAGSSFQDLVSLRNVSFGRAFALLPDTFDFIRTGGKMTDGFLAGPRSLFGYVVMVVIVGAVLVLGRRIPPVMAGIVLLATATLFPPLAYYYYLVFVLPIAAIIVRDPNGPRGSGVFDKLALESGRRPVVGLVVSLATALSIAQIAVPGPVVNAPIFGQLGERGVIDTTPVVFITTTVVTPFLWLLACAVILVSYARKPARSDEGAEVLSRESSTDTDVSVSSGHSMLIPGTTEKGQP</sequence>
<keyword evidence="5 9" id="KW-1133">Transmembrane helix</keyword>
<feature type="compositionally biased region" description="Basic and acidic residues" evidence="8">
    <location>
        <begin position="360"/>
        <end position="371"/>
    </location>
</feature>
<keyword evidence="2" id="KW-1003">Cell membrane</keyword>
<feature type="transmembrane region" description="Helical" evidence="9">
    <location>
        <begin position="46"/>
        <end position="64"/>
    </location>
</feature>
<name>A0A101A6J8_9MYCO</name>
<accession>A0A101A6J8</accession>
<evidence type="ECO:0000256" key="2">
    <source>
        <dbReference type="ARBA" id="ARBA00022475"/>
    </source>
</evidence>
<proteinExistence type="inferred from homology"/>